<evidence type="ECO:0000256" key="2">
    <source>
        <dbReference type="ARBA" id="ARBA00022490"/>
    </source>
</evidence>
<reference evidence="5 8" key="1">
    <citation type="journal article" date="2018" name="Int. J. Syst. Evol. Microbiol.">
        <title>Draft Genome Sequence of Faecalimonas umbilicata JCM 30896T, an Acetate-Producing Bacterium Isolated from Human Feces.</title>
        <authorList>
            <person name="Sakamoto M."/>
            <person name="Ikeyama N."/>
            <person name="Yuki M."/>
            <person name="Ohkuma M."/>
        </authorList>
    </citation>
    <scope>NUCLEOTIDE SEQUENCE [LARGE SCALE GENOMIC DNA]</scope>
    <source>
        <strain evidence="5 8">EGH7</strain>
    </source>
</reference>
<name>A0A4R3JPM4_9FIRM</name>
<dbReference type="PANTHER" id="PTHR33705">
    <property type="entry name" value="PHOSPHOCARRIER PROTEIN HPR"/>
    <property type="match status" value="1"/>
</dbReference>
<dbReference type="InterPro" id="IPR050399">
    <property type="entry name" value="HPr"/>
</dbReference>
<accession>A0A4R3JPM4</accession>
<dbReference type="EMBL" id="SLZV01000007">
    <property type="protein sequence ID" value="TCS68683.1"/>
    <property type="molecule type" value="Genomic_DNA"/>
</dbReference>
<evidence type="ECO:0000313" key="7">
    <source>
        <dbReference type="Proteomes" id="UP000294613"/>
    </source>
</evidence>
<sequence length="87" mass="9346">MIRQVVTIKNPTGLHLSPAGLLCKTAMQFECKITFQAKNSTGNAKSVLSILGACVKSGDEVEFIFEGEDEEAAAREIIEMIESGLGE</sequence>
<evidence type="ECO:0000256" key="3">
    <source>
        <dbReference type="ARBA" id="ARBA00022683"/>
    </source>
</evidence>
<evidence type="ECO:0000313" key="6">
    <source>
        <dbReference type="EMBL" id="TCS68683.1"/>
    </source>
</evidence>
<dbReference type="SUPFAM" id="SSF55594">
    <property type="entry name" value="HPr-like"/>
    <property type="match status" value="1"/>
</dbReference>
<protein>
    <submittedName>
        <fullName evidence="6">Phosphocarrier protein</fullName>
    </submittedName>
</protein>
<feature type="domain" description="HPr" evidence="4">
    <location>
        <begin position="1"/>
        <end position="87"/>
    </location>
</feature>
<evidence type="ECO:0000259" key="4">
    <source>
        <dbReference type="PROSITE" id="PS51350"/>
    </source>
</evidence>
<keyword evidence="3" id="KW-0598">Phosphotransferase system</keyword>
<evidence type="ECO:0000313" key="8">
    <source>
        <dbReference type="Proteomes" id="UP000702954"/>
    </source>
</evidence>
<gene>
    <name evidence="6" type="ORF">EDD74_10774</name>
    <name evidence="5" type="ORF">FAEUMB_16330</name>
</gene>
<keyword evidence="2" id="KW-0963">Cytoplasm</keyword>
<dbReference type="NCBIfam" id="TIGR01003">
    <property type="entry name" value="PTS_HPr_family"/>
    <property type="match status" value="1"/>
</dbReference>
<keyword evidence="8" id="KW-1185">Reference proteome</keyword>
<organism evidence="6 7">
    <name type="scientific">Faecalimonas umbilicata</name>
    <dbReference type="NCBI Taxonomy" id="1912855"/>
    <lineage>
        <taxon>Bacteria</taxon>
        <taxon>Bacillati</taxon>
        <taxon>Bacillota</taxon>
        <taxon>Clostridia</taxon>
        <taxon>Lachnospirales</taxon>
        <taxon>Lachnospiraceae</taxon>
        <taxon>Faecalimonas</taxon>
    </lineage>
</organism>
<dbReference type="PANTHER" id="PTHR33705:SF2">
    <property type="entry name" value="PHOSPHOCARRIER PROTEIN NPR"/>
    <property type="match status" value="1"/>
</dbReference>
<dbReference type="RefSeq" id="WP_009262977.1">
    <property type="nucleotide sequence ID" value="NZ_BHEO01000008.1"/>
</dbReference>
<dbReference type="Proteomes" id="UP000702954">
    <property type="component" value="Unassembled WGS sequence"/>
</dbReference>
<dbReference type="Pfam" id="PF00381">
    <property type="entry name" value="PTS-HPr"/>
    <property type="match status" value="1"/>
</dbReference>
<proteinExistence type="predicted"/>
<dbReference type="GO" id="GO:0005737">
    <property type="term" value="C:cytoplasm"/>
    <property type="evidence" value="ECO:0007669"/>
    <property type="project" value="UniProtKB-SubCell"/>
</dbReference>
<comment type="subcellular location">
    <subcellularLocation>
        <location evidence="1">Cytoplasm</location>
    </subcellularLocation>
</comment>
<evidence type="ECO:0000313" key="5">
    <source>
        <dbReference type="EMBL" id="GBU05092.1"/>
    </source>
</evidence>
<dbReference type="InterPro" id="IPR035895">
    <property type="entry name" value="HPr-like_sf"/>
</dbReference>
<dbReference type="PROSITE" id="PS51350">
    <property type="entry name" value="PTS_HPR_DOM"/>
    <property type="match status" value="1"/>
</dbReference>
<evidence type="ECO:0000256" key="1">
    <source>
        <dbReference type="ARBA" id="ARBA00004496"/>
    </source>
</evidence>
<comment type="caution">
    <text evidence="6">The sequence shown here is derived from an EMBL/GenBank/DDBJ whole genome shotgun (WGS) entry which is preliminary data.</text>
</comment>
<dbReference type="PRINTS" id="PR00107">
    <property type="entry name" value="PHOSPHOCPHPR"/>
</dbReference>
<dbReference type="GO" id="GO:0009401">
    <property type="term" value="P:phosphoenolpyruvate-dependent sugar phosphotransferase system"/>
    <property type="evidence" value="ECO:0007669"/>
    <property type="project" value="UniProtKB-KW"/>
</dbReference>
<reference evidence="6 7" key="2">
    <citation type="submission" date="2019-03" db="EMBL/GenBank/DDBJ databases">
        <title>Genomic Encyclopedia of Type Strains, Phase IV (KMG-IV): sequencing the most valuable type-strain genomes for metagenomic binning, comparative biology and taxonomic classification.</title>
        <authorList>
            <person name="Goeker M."/>
        </authorList>
    </citation>
    <scope>NUCLEOTIDE SEQUENCE [LARGE SCALE GENOMIC DNA]</scope>
    <source>
        <strain evidence="6 7">DSM 103426</strain>
    </source>
</reference>
<dbReference type="AlphaFoldDB" id="A0A4R3JPM4"/>
<dbReference type="InterPro" id="IPR000032">
    <property type="entry name" value="HPr-like"/>
</dbReference>
<dbReference type="CDD" id="cd00367">
    <property type="entry name" value="PTS-HPr_like"/>
    <property type="match status" value="1"/>
</dbReference>
<dbReference type="Gene3D" id="3.30.1340.10">
    <property type="entry name" value="HPr-like"/>
    <property type="match status" value="1"/>
</dbReference>
<dbReference type="Proteomes" id="UP000294613">
    <property type="component" value="Unassembled WGS sequence"/>
</dbReference>
<dbReference type="EMBL" id="BHEO01000008">
    <property type="protein sequence ID" value="GBU05092.1"/>
    <property type="molecule type" value="Genomic_DNA"/>
</dbReference>